<evidence type="ECO:0000313" key="1">
    <source>
        <dbReference type="EMBL" id="KKM82421.1"/>
    </source>
</evidence>
<dbReference type="AlphaFoldDB" id="A0A0F9L545"/>
<comment type="caution">
    <text evidence="1">The sequence shown here is derived from an EMBL/GenBank/DDBJ whole genome shotgun (WGS) entry which is preliminary data.</text>
</comment>
<dbReference type="EMBL" id="LAZR01007866">
    <property type="protein sequence ID" value="KKM82421.1"/>
    <property type="molecule type" value="Genomic_DNA"/>
</dbReference>
<sequence>MKNNNYDMPFVVAAITLFLFLGVYFSYDFSYEKYVTEPQFTITKDGVEVDRVEVLNGEVLPSTMIPKGIDFGLVICGSGSTCLIYREDLTIEWLSENAECTGGCEYDCSIEYETHKDINKLNKCVHERNCPKTPYPVCSKYKIGNFTIEVLK</sequence>
<gene>
    <name evidence="1" type="ORF">LCGC14_1319830</name>
</gene>
<reference evidence="1" key="1">
    <citation type="journal article" date="2015" name="Nature">
        <title>Complex archaea that bridge the gap between prokaryotes and eukaryotes.</title>
        <authorList>
            <person name="Spang A."/>
            <person name="Saw J.H."/>
            <person name="Jorgensen S.L."/>
            <person name="Zaremba-Niedzwiedzka K."/>
            <person name="Martijn J."/>
            <person name="Lind A.E."/>
            <person name="van Eijk R."/>
            <person name="Schleper C."/>
            <person name="Guy L."/>
            <person name="Ettema T.J."/>
        </authorList>
    </citation>
    <scope>NUCLEOTIDE SEQUENCE</scope>
</reference>
<accession>A0A0F9L545</accession>
<proteinExistence type="predicted"/>
<name>A0A0F9L545_9ZZZZ</name>
<organism evidence="1">
    <name type="scientific">marine sediment metagenome</name>
    <dbReference type="NCBI Taxonomy" id="412755"/>
    <lineage>
        <taxon>unclassified sequences</taxon>
        <taxon>metagenomes</taxon>
        <taxon>ecological metagenomes</taxon>
    </lineage>
</organism>
<protein>
    <submittedName>
        <fullName evidence="1">Uncharacterized protein</fullName>
    </submittedName>
</protein>